<accession>H1DG02</accession>
<evidence type="ECO:0000313" key="1">
    <source>
        <dbReference type="EMBL" id="EHP48825.1"/>
    </source>
</evidence>
<proteinExistence type="predicted"/>
<name>H1DG02_9BACT</name>
<dbReference type="eggNOG" id="ENOG5032RUM">
    <property type="taxonomic scope" value="Bacteria"/>
</dbReference>
<protein>
    <recommendedName>
        <fullName evidence="3">LPP20 lipoprotein</fullName>
    </recommendedName>
</protein>
<dbReference type="STRING" id="742817.HMPREF9449_01188"/>
<comment type="caution">
    <text evidence="1">The sequence shown here is derived from an EMBL/GenBank/DDBJ whole genome shotgun (WGS) entry which is preliminary data.</text>
</comment>
<dbReference type="PATRIC" id="fig|742817.3.peg.1260"/>
<dbReference type="EMBL" id="ADMC01000017">
    <property type="protein sequence ID" value="EHP48825.1"/>
    <property type="molecule type" value="Genomic_DNA"/>
</dbReference>
<gene>
    <name evidence="1" type="ORF">HMPREF9449_01188</name>
</gene>
<dbReference type="AlphaFoldDB" id="H1DG02"/>
<evidence type="ECO:0008006" key="3">
    <source>
        <dbReference type="Google" id="ProtNLM"/>
    </source>
</evidence>
<reference evidence="1 2" key="1">
    <citation type="submission" date="2012-01" db="EMBL/GenBank/DDBJ databases">
        <title>The Genome Sequence of Odoribacter laneus YIT 12061.</title>
        <authorList>
            <consortium name="The Broad Institute Genome Sequencing Platform"/>
            <person name="Earl A."/>
            <person name="Ward D."/>
            <person name="Feldgarden M."/>
            <person name="Gevers D."/>
            <person name="Morotomi M."/>
            <person name="Young S.K."/>
            <person name="Zeng Q."/>
            <person name="Gargeya S."/>
            <person name="Fitzgerald M."/>
            <person name="Haas B."/>
            <person name="Abouelleil A."/>
            <person name="Alvarado L."/>
            <person name="Arachchi H.M."/>
            <person name="Berlin A."/>
            <person name="Chapman S.B."/>
            <person name="Gearin G."/>
            <person name="Goldberg J."/>
            <person name="Griggs A."/>
            <person name="Gujja S."/>
            <person name="Hansen M."/>
            <person name="Heiman D."/>
            <person name="Howarth C."/>
            <person name="Larimer J."/>
            <person name="Lui A."/>
            <person name="MacDonald P.J.P."/>
            <person name="McCowen C."/>
            <person name="Montmayeur A."/>
            <person name="Murphy C."/>
            <person name="Neiman D."/>
            <person name="Pearson M."/>
            <person name="Priest M."/>
            <person name="Roberts A."/>
            <person name="Saif S."/>
            <person name="Shea T."/>
            <person name="Sisk P."/>
            <person name="Stolte C."/>
            <person name="Sykes S."/>
            <person name="Wortman J."/>
            <person name="Nusbaum C."/>
            <person name="Birren B."/>
        </authorList>
    </citation>
    <scope>NUCLEOTIDE SEQUENCE [LARGE SCALE GENOMIC DNA]</scope>
    <source>
        <strain evidence="1 2">YIT 12061</strain>
    </source>
</reference>
<sequence length="188" mass="20996">MKNFCYVLGVAIVSMLMGCGGQKALVQTQGDVEVVVPCSGPEYMTDKSYFRASAMGFSNDMMMAKKKALAEARAELATSVNAAVKRVTDNYASSYQLGEQEEARSRFQDLARVVVNEKLAGTRVICEKTMKTPEGAYKVYTAVELAGEEIAKSMQNRIQDDEKLRTDFEYEKFKKVFDEEMEKAAKEN</sequence>
<organism evidence="1 2">
    <name type="scientific">Odoribacter laneus YIT 12061</name>
    <dbReference type="NCBI Taxonomy" id="742817"/>
    <lineage>
        <taxon>Bacteria</taxon>
        <taxon>Pseudomonadati</taxon>
        <taxon>Bacteroidota</taxon>
        <taxon>Bacteroidia</taxon>
        <taxon>Bacteroidales</taxon>
        <taxon>Odoribacteraceae</taxon>
        <taxon>Odoribacter</taxon>
    </lineage>
</organism>
<keyword evidence="2" id="KW-1185">Reference proteome</keyword>
<dbReference type="RefSeq" id="WP_009136336.1">
    <property type="nucleotide sequence ID" value="NZ_JH594596.1"/>
</dbReference>
<dbReference type="PROSITE" id="PS51257">
    <property type="entry name" value="PROKAR_LIPOPROTEIN"/>
    <property type="match status" value="1"/>
</dbReference>
<dbReference type="HOGENOM" id="CLU_1657343_0_0_10"/>
<dbReference type="GeneID" id="98068773"/>
<evidence type="ECO:0000313" key="2">
    <source>
        <dbReference type="Proteomes" id="UP000004892"/>
    </source>
</evidence>
<dbReference type="Proteomes" id="UP000004892">
    <property type="component" value="Unassembled WGS sequence"/>
</dbReference>